<feature type="region of interest" description="Disordered" evidence="1">
    <location>
        <begin position="1"/>
        <end position="21"/>
    </location>
</feature>
<proteinExistence type="predicted"/>
<reference evidence="3 4" key="1">
    <citation type="submission" date="2017-02" db="EMBL/GenBank/DDBJ databases">
        <title>The new phylogeny of genus Mycobacterium.</title>
        <authorList>
            <person name="Tortoli E."/>
            <person name="Trovato A."/>
            <person name="Cirillo D.M."/>
        </authorList>
    </citation>
    <scope>NUCLEOTIDE SEQUENCE [LARGE SCALE GENOMIC DNA]</scope>
    <source>
        <strain evidence="3 4">DSM 45057</strain>
    </source>
</reference>
<evidence type="ECO:0000256" key="1">
    <source>
        <dbReference type="SAM" id="MobiDB-lite"/>
    </source>
</evidence>
<gene>
    <name evidence="3" type="ORF">BST12_05635</name>
</gene>
<organism evidence="3 4">
    <name type="scientific">Mycobacterium angelicum</name>
    <dbReference type="NCBI Taxonomy" id="470074"/>
    <lineage>
        <taxon>Bacteria</taxon>
        <taxon>Bacillati</taxon>
        <taxon>Actinomycetota</taxon>
        <taxon>Actinomycetes</taxon>
        <taxon>Mycobacteriales</taxon>
        <taxon>Mycobacteriaceae</taxon>
        <taxon>Mycobacterium</taxon>
    </lineage>
</organism>
<dbReference type="AlphaFoldDB" id="A0A1X0A2G9"/>
<protein>
    <submittedName>
        <fullName evidence="3">Uncharacterized protein</fullName>
    </submittedName>
</protein>
<sequence length="101" mass="11425">MSTSEPPVTGPSGVEPSAGRRMRTAMSPRFLLAEADGYPVVVKQFLQFCLILIYPAWLVTVLLSAALYYTVYAVLWTLTWPLRAWMKRNRPEDYAASQRKG</sequence>
<dbReference type="Proteomes" id="UP000192284">
    <property type="component" value="Unassembled WGS sequence"/>
</dbReference>
<evidence type="ECO:0000313" key="4">
    <source>
        <dbReference type="Proteomes" id="UP000192284"/>
    </source>
</evidence>
<keyword evidence="2" id="KW-0472">Membrane</keyword>
<name>A0A1X0A2G9_MYCAN</name>
<feature type="transmembrane region" description="Helical" evidence="2">
    <location>
        <begin position="45"/>
        <end position="78"/>
    </location>
</feature>
<keyword evidence="2" id="KW-1133">Transmembrane helix</keyword>
<evidence type="ECO:0000313" key="3">
    <source>
        <dbReference type="EMBL" id="ORA24261.1"/>
    </source>
</evidence>
<dbReference type="EMBL" id="MVHE01000005">
    <property type="protein sequence ID" value="ORA24261.1"/>
    <property type="molecule type" value="Genomic_DNA"/>
</dbReference>
<keyword evidence="4" id="KW-1185">Reference proteome</keyword>
<dbReference type="OrthoDB" id="4482890at2"/>
<evidence type="ECO:0000256" key="2">
    <source>
        <dbReference type="SAM" id="Phobius"/>
    </source>
</evidence>
<accession>A0A1X0A2G9</accession>
<comment type="caution">
    <text evidence="3">The sequence shown here is derived from an EMBL/GenBank/DDBJ whole genome shotgun (WGS) entry which is preliminary data.</text>
</comment>
<keyword evidence="2" id="KW-0812">Transmembrane</keyword>
<dbReference type="RefSeq" id="WP_083112030.1">
    <property type="nucleotide sequence ID" value="NZ_JACKTS010000031.1"/>
</dbReference>